<dbReference type="AlphaFoldDB" id="T1ADH3"/>
<feature type="transmembrane region" description="Helical" evidence="1">
    <location>
        <begin position="86"/>
        <end position="103"/>
    </location>
</feature>
<keyword evidence="1" id="KW-0472">Membrane</keyword>
<reference evidence="2" key="1">
    <citation type="submission" date="2013-08" db="EMBL/GenBank/DDBJ databases">
        <authorList>
            <person name="Mendez C."/>
            <person name="Richter M."/>
            <person name="Ferrer M."/>
            <person name="Sanchez J."/>
        </authorList>
    </citation>
    <scope>NUCLEOTIDE SEQUENCE</scope>
</reference>
<comment type="caution">
    <text evidence="2">The sequence shown here is derived from an EMBL/GenBank/DDBJ whole genome shotgun (WGS) entry which is preliminary data.</text>
</comment>
<keyword evidence="1" id="KW-0812">Transmembrane</keyword>
<feature type="transmembrane region" description="Helical" evidence="1">
    <location>
        <begin position="109"/>
        <end position="126"/>
    </location>
</feature>
<proteinExistence type="predicted"/>
<evidence type="ECO:0000313" key="2">
    <source>
        <dbReference type="EMBL" id="EQD55157.1"/>
    </source>
</evidence>
<reference evidence="2" key="2">
    <citation type="journal article" date="2014" name="ISME J.">
        <title>Microbial stratification in low pH oxic and suboxic macroscopic growths along an acid mine drainage.</title>
        <authorList>
            <person name="Mendez-Garcia C."/>
            <person name="Mesa V."/>
            <person name="Sprenger R.R."/>
            <person name="Richter M."/>
            <person name="Diez M.S."/>
            <person name="Solano J."/>
            <person name="Bargiela R."/>
            <person name="Golyshina O.V."/>
            <person name="Manteca A."/>
            <person name="Ramos J.L."/>
            <person name="Gallego J.R."/>
            <person name="Llorente I."/>
            <person name="Martins Dos Santos V.A."/>
            <person name="Jensen O.N."/>
            <person name="Pelaez A.I."/>
            <person name="Sanchez J."/>
            <person name="Ferrer M."/>
        </authorList>
    </citation>
    <scope>NUCLEOTIDE SEQUENCE</scope>
</reference>
<feature type="non-terminal residue" evidence="2">
    <location>
        <position position="1"/>
    </location>
</feature>
<protein>
    <submittedName>
        <fullName evidence="2">Ubiquione biosynthesis protein</fullName>
    </submittedName>
</protein>
<organism evidence="2">
    <name type="scientific">mine drainage metagenome</name>
    <dbReference type="NCBI Taxonomy" id="410659"/>
    <lineage>
        <taxon>unclassified sequences</taxon>
        <taxon>metagenomes</taxon>
        <taxon>ecological metagenomes</taxon>
    </lineage>
</organism>
<sequence length="129" mass="14919">SLVLYMRMSSLLEGICLTLDPEFRFVKVLRKLFYEEGLLNELYKGQIDEFIKKSIVSLESGLDILPLMKRKLEAEDSEIREKRDRSIPISIFSGFLFIGGIYIIEKNEFYGSIAIILSMILFGVSLKRK</sequence>
<keyword evidence="1" id="KW-1133">Transmembrane helix</keyword>
<evidence type="ECO:0000256" key="1">
    <source>
        <dbReference type="SAM" id="Phobius"/>
    </source>
</evidence>
<name>T1ADH3_9ZZZZ</name>
<accession>T1ADH3</accession>
<gene>
    <name evidence="2" type="ORF">B1A_11913</name>
</gene>
<dbReference type="EMBL" id="AUZX01008580">
    <property type="protein sequence ID" value="EQD55157.1"/>
    <property type="molecule type" value="Genomic_DNA"/>
</dbReference>